<comment type="caution">
    <text evidence="6">The sequence shown here is derived from an EMBL/GenBank/DDBJ whole genome shotgun (WGS) entry which is preliminary data.</text>
</comment>
<evidence type="ECO:0000256" key="3">
    <source>
        <dbReference type="ARBA" id="ARBA00022989"/>
    </source>
</evidence>
<keyword evidence="2 5" id="KW-0812">Transmembrane</keyword>
<comment type="subcellular location">
    <subcellularLocation>
        <location evidence="5">Cell membrane</location>
        <topology evidence="5">Multi-pass membrane protein</topology>
    </subcellularLocation>
    <subcellularLocation>
        <location evidence="1">Membrane</location>
        <topology evidence="1">Multi-pass membrane protein</topology>
    </subcellularLocation>
</comment>
<evidence type="ECO:0000256" key="4">
    <source>
        <dbReference type="ARBA" id="ARBA00023136"/>
    </source>
</evidence>
<sequence length="277" mass="29721">MTLELATAGVIALFTGLISSMLGIGGGVILVPTFNLIVGLPIKRAIGTTKFLILFTSTSSALAHYRYRRIDWKIGLILESTTIPGSILGAYLVQILQPAILKLILGVILIITSINMATRKRAKNDYKSKREGILKRRIETKDGKVYEYAFSAKRIITAIILSFIAGIVAGVTGLGGGVVKVPVMNLILDMPIHISTATSSFMIMLTTPPTVAVHAILNHIDYLKAIIAIPGLIIGSQIGGKIVGRVKSITLRRMFAIVVLISAVKMIYDAAIQLGIS</sequence>
<organism evidence="6 8">
    <name type="scientific">Thermoproteota archaeon</name>
    <dbReference type="NCBI Taxonomy" id="2056631"/>
    <lineage>
        <taxon>Archaea</taxon>
        <taxon>Thermoproteota</taxon>
    </lineage>
</organism>
<dbReference type="InterPro" id="IPR002781">
    <property type="entry name" value="TM_pro_TauE-like"/>
</dbReference>
<dbReference type="PANTHER" id="PTHR43701">
    <property type="entry name" value="MEMBRANE TRANSPORTER PROTEIN MJ0441-RELATED"/>
    <property type="match status" value="1"/>
</dbReference>
<dbReference type="EMBL" id="QMQZ01000055">
    <property type="protein sequence ID" value="RLE51456.1"/>
    <property type="molecule type" value="Genomic_DNA"/>
</dbReference>
<dbReference type="Proteomes" id="UP000269499">
    <property type="component" value="Unassembled WGS sequence"/>
</dbReference>
<dbReference type="AlphaFoldDB" id="A0A497EWC4"/>
<proteinExistence type="inferred from homology"/>
<reference evidence="8 9" key="1">
    <citation type="submission" date="2018-06" db="EMBL/GenBank/DDBJ databases">
        <title>Extensive metabolic versatility and redundancy in microbially diverse, dynamic hydrothermal sediments.</title>
        <authorList>
            <person name="Dombrowski N."/>
            <person name="Teske A."/>
            <person name="Baker B.J."/>
        </authorList>
    </citation>
    <scope>NUCLEOTIDE SEQUENCE [LARGE SCALE GENOMIC DNA]</scope>
    <source>
        <strain evidence="7">B20_G2</strain>
        <strain evidence="6">B29_G17</strain>
    </source>
</reference>
<dbReference type="GO" id="GO:0005886">
    <property type="term" value="C:plasma membrane"/>
    <property type="evidence" value="ECO:0007669"/>
    <property type="project" value="UniProtKB-SubCell"/>
</dbReference>
<dbReference type="EMBL" id="QMRA01000050">
    <property type="protein sequence ID" value="RLE53828.1"/>
    <property type="molecule type" value="Genomic_DNA"/>
</dbReference>
<dbReference type="PANTHER" id="PTHR43701:SF2">
    <property type="entry name" value="MEMBRANE TRANSPORTER PROTEIN YJNA-RELATED"/>
    <property type="match status" value="1"/>
</dbReference>
<evidence type="ECO:0000313" key="9">
    <source>
        <dbReference type="Proteomes" id="UP000269499"/>
    </source>
</evidence>
<keyword evidence="5" id="KW-1003">Cell membrane</keyword>
<keyword evidence="4 5" id="KW-0472">Membrane</keyword>
<gene>
    <name evidence="6" type="ORF">DRJ20_02145</name>
    <name evidence="7" type="ORF">DRJ26_02885</name>
</gene>
<name>A0A497EWC4_9CREN</name>
<keyword evidence="3 5" id="KW-1133">Transmembrane helix</keyword>
<evidence type="ECO:0000313" key="8">
    <source>
        <dbReference type="Proteomes" id="UP000268446"/>
    </source>
</evidence>
<evidence type="ECO:0000313" key="6">
    <source>
        <dbReference type="EMBL" id="RLE51456.1"/>
    </source>
</evidence>
<dbReference type="Proteomes" id="UP000268446">
    <property type="component" value="Unassembled WGS sequence"/>
</dbReference>
<protein>
    <recommendedName>
        <fullName evidence="5">Probable membrane transporter protein</fullName>
    </recommendedName>
</protein>
<dbReference type="Pfam" id="PF01925">
    <property type="entry name" value="TauE"/>
    <property type="match status" value="1"/>
</dbReference>
<comment type="similarity">
    <text evidence="5">Belongs to the 4-toluene sulfonate uptake permease (TSUP) (TC 2.A.102) family.</text>
</comment>
<feature type="transmembrane region" description="Helical" evidence="5">
    <location>
        <begin position="6"/>
        <end position="34"/>
    </location>
</feature>
<feature type="transmembrane region" description="Helical" evidence="5">
    <location>
        <begin position="155"/>
        <end position="179"/>
    </location>
</feature>
<dbReference type="InterPro" id="IPR051598">
    <property type="entry name" value="TSUP/Inactive_protease-like"/>
</dbReference>
<feature type="transmembrane region" description="Helical" evidence="5">
    <location>
        <begin position="99"/>
        <end position="118"/>
    </location>
</feature>
<evidence type="ECO:0000313" key="7">
    <source>
        <dbReference type="EMBL" id="RLE53828.1"/>
    </source>
</evidence>
<accession>A0A497EWC4</accession>
<evidence type="ECO:0000256" key="5">
    <source>
        <dbReference type="RuleBase" id="RU363041"/>
    </source>
</evidence>
<evidence type="ECO:0000256" key="2">
    <source>
        <dbReference type="ARBA" id="ARBA00022692"/>
    </source>
</evidence>
<feature type="transmembrane region" description="Helical" evidence="5">
    <location>
        <begin position="255"/>
        <end position="276"/>
    </location>
</feature>
<evidence type="ECO:0000256" key="1">
    <source>
        <dbReference type="ARBA" id="ARBA00004141"/>
    </source>
</evidence>